<dbReference type="InterPro" id="IPR027417">
    <property type="entry name" value="P-loop_NTPase"/>
</dbReference>
<keyword evidence="2" id="KW-0547">Nucleotide-binding</keyword>
<evidence type="ECO:0000256" key="1">
    <source>
        <dbReference type="ARBA" id="ARBA00022448"/>
    </source>
</evidence>
<keyword evidence="1" id="KW-0813">Transport</keyword>
<evidence type="ECO:0000256" key="2">
    <source>
        <dbReference type="ARBA" id="ARBA00022741"/>
    </source>
</evidence>
<comment type="caution">
    <text evidence="5">The sequence shown here is derived from an EMBL/GenBank/DDBJ whole genome shotgun (WGS) entry which is preliminary data.</text>
</comment>
<evidence type="ECO:0000313" key="5">
    <source>
        <dbReference type="EMBL" id="CAL2101248.1"/>
    </source>
</evidence>
<proteinExistence type="predicted"/>
<dbReference type="InterPro" id="IPR003439">
    <property type="entry name" value="ABC_transporter-like_ATP-bd"/>
</dbReference>
<dbReference type="RefSeq" id="WP_348713989.1">
    <property type="nucleotide sequence ID" value="NZ_CAXJIO010000003.1"/>
</dbReference>
<dbReference type="PANTHER" id="PTHR42939">
    <property type="entry name" value="ABC TRANSPORTER ATP-BINDING PROTEIN ALBC-RELATED"/>
    <property type="match status" value="1"/>
</dbReference>
<dbReference type="InterPro" id="IPR017871">
    <property type="entry name" value="ABC_transporter-like_CS"/>
</dbReference>
<dbReference type="PROSITE" id="PS00211">
    <property type="entry name" value="ABC_TRANSPORTER_1"/>
    <property type="match status" value="1"/>
</dbReference>
<evidence type="ECO:0000259" key="4">
    <source>
        <dbReference type="PROSITE" id="PS50893"/>
    </source>
</evidence>
<accession>A0ABP1EYL6</accession>
<name>A0ABP1EYL6_9FLAO</name>
<evidence type="ECO:0000313" key="6">
    <source>
        <dbReference type="Proteomes" id="UP001497527"/>
    </source>
</evidence>
<dbReference type="PANTHER" id="PTHR42939:SF1">
    <property type="entry name" value="ABC TRANSPORTER ATP-BINDING PROTEIN ALBC-RELATED"/>
    <property type="match status" value="1"/>
</dbReference>
<dbReference type="InterPro" id="IPR003593">
    <property type="entry name" value="AAA+_ATPase"/>
</dbReference>
<dbReference type="InterPro" id="IPR051782">
    <property type="entry name" value="ABC_Transporter_VariousFunc"/>
</dbReference>
<dbReference type="PROSITE" id="PS50893">
    <property type="entry name" value="ABC_TRANSPORTER_2"/>
    <property type="match status" value="1"/>
</dbReference>
<sequence length="244" mass="27159">MITIQNITKKYGDFIAVKNLSFKVKEGEVLCLLGANGAGKSTTINMLLNFTNPNSGTAEINGLDVERNPIKTKSFLTYIPENLMLYPTLTAIENLDYFTKLSGKNFDASELILYLSEAGLQQEAHKQRVKTFSKGMRQKVGIALAIAKESKVLLLDEPTSGLDPKSSNEFMELLTKMKNDGVAILMATHDLFRAKEVSTHIGIMRSGVLENYLNTSEVSLMELESIYLDIMNFKNVSQDEAYIL</sequence>
<evidence type="ECO:0000256" key="3">
    <source>
        <dbReference type="ARBA" id="ARBA00022840"/>
    </source>
</evidence>
<organism evidence="5 6">
    <name type="scientific">Tenacibaculum polynesiense</name>
    <dbReference type="NCBI Taxonomy" id="3137857"/>
    <lineage>
        <taxon>Bacteria</taxon>
        <taxon>Pseudomonadati</taxon>
        <taxon>Bacteroidota</taxon>
        <taxon>Flavobacteriia</taxon>
        <taxon>Flavobacteriales</taxon>
        <taxon>Flavobacteriaceae</taxon>
        <taxon>Tenacibaculum</taxon>
    </lineage>
</organism>
<reference evidence="5 6" key="1">
    <citation type="submission" date="2024-05" db="EMBL/GenBank/DDBJ databases">
        <authorList>
            <person name="Duchaud E."/>
        </authorList>
    </citation>
    <scope>NUCLEOTIDE SEQUENCE [LARGE SCALE GENOMIC DNA]</scope>
    <source>
        <strain evidence="5">Ena-SAMPLE-TAB-13-05-2024-13:56:06:370-140308</strain>
    </source>
</reference>
<dbReference type="SUPFAM" id="SSF52540">
    <property type="entry name" value="P-loop containing nucleoside triphosphate hydrolases"/>
    <property type="match status" value="1"/>
</dbReference>
<dbReference type="CDD" id="cd03230">
    <property type="entry name" value="ABC_DR_subfamily_A"/>
    <property type="match status" value="1"/>
</dbReference>
<protein>
    <submittedName>
        <fullName evidence="5">ABC transporter ATP-binding protein</fullName>
    </submittedName>
</protein>
<dbReference type="GO" id="GO:0005524">
    <property type="term" value="F:ATP binding"/>
    <property type="evidence" value="ECO:0007669"/>
    <property type="project" value="UniProtKB-KW"/>
</dbReference>
<feature type="domain" description="ABC transporter" evidence="4">
    <location>
        <begin position="2"/>
        <end position="231"/>
    </location>
</feature>
<dbReference type="Proteomes" id="UP001497527">
    <property type="component" value="Unassembled WGS sequence"/>
</dbReference>
<keyword evidence="6" id="KW-1185">Reference proteome</keyword>
<dbReference type="EMBL" id="CAXJIO010000003">
    <property type="protein sequence ID" value="CAL2101248.1"/>
    <property type="molecule type" value="Genomic_DNA"/>
</dbReference>
<gene>
    <name evidence="5" type="ORF">T190423A01A_120035</name>
</gene>
<dbReference type="Pfam" id="PF00005">
    <property type="entry name" value="ABC_tran"/>
    <property type="match status" value="1"/>
</dbReference>
<dbReference type="SMART" id="SM00382">
    <property type="entry name" value="AAA"/>
    <property type="match status" value="1"/>
</dbReference>
<keyword evidence="3 5" id="KW-0067">ATP-binding</keyword>
<dbReference type="Gene3D" id="3.40.50.300">
    <property type="entry name" value="P-loop containing nucleotide triphosphate hydrolases"/>
    <property type="match status" value="1"/>
</dbReference>